<gene>
    <name evidence="1" type="ORF">G5C65_01015</name>
</gene>
<proteinExistence type="predicted"/>
<dbReference type="AlphaFoldDB" id="A0A6G4WP38"/>
<sequence>MDEQDRWAPPDLSGAVALVTGASRGVGRGIALALGDAGATVYVTGRSVRGGARTEDLPGTVDDTAEGVTARGGQGIAVRCDHTDDTDTEALFARVTEEAGRLDLLVNNAWAGYERGMDVRFDAPYWEQPLWRWDLCAGSLRGQLHASRLATPLLLERDRALIVNISFTDGDIYLGQVGYDVCKNASDRMTLGMAHDLRKHAVAAVALHPGFVRTERVEAAWDRLGSGPAQIVHTPEYVGRAVAHLAADPKAGEDSGRRLAVGDLAARYGFTDVDGRQPAAFRLEGRMTLATRMQRLNRVVAAQRGESG</sequence>
<dbReference type="PANTHER" id="PTHR44147:SF2">
    <property type="entry name" value="DEHYDROGENASE_REDUCTASE SDR FAMILY MEMBER 1"/>
    <property type="match status" value="1"/>
</dbReference>
<dbReference type="RefSeq" id="WP_165296652.1">
    <property type="nucleotide sequence ID" value="NZ_JAAKZZ010000004.1"/>
</dbReference>
<dbReference type="Pfam" id="PF00106">
    <property type="entry name" value="adh_short"/>
    <property type="match status" value="1"/>
</dbReference>
<comment type="caution">
    <text evidence="1">The sequence shown here is derived from an EMBL/GenBank/DDBJ whole genome shotgun (WGS) entry which is preliminary data.</text>
</comment>
<dbReference type="InterPro" id="IPR036291">
    <property type="entry name" value="NAD(P)-bd_dom_sf"/>
</dbReference>
<protein>
    <submittedName>
        <fullName evidence="1">SDR family NAD(P)-dependent oxidoreductase</fullName>
    </submittedName>
</protein>
<dbReference type="EMBL" id="JAAKZZ010000004">
    <property type="protein sequence ID" value="NGO66965.1"/>
    <property type="molecule type" value="Genomic_DNA"/>
</dbReference>
<reference evidence="1 2" key="1">
    <citation type="submission" date="2020-02" db="EMBL/GenBank/DDBJ databases">
        <title>Whole-genome analyses of novel actinobacteria.</title>
        <authorList>
            <person name="Sahin N."/>
            <person name="Tatar D."/>
        </authorList>
    </citation>
    <scope>NUCLEOTIDE SEQUENCE [LARGE SCALE GENOMIC DNA]</scope>
    <source>
        <strain evidence="1 2">SB3404</strain>
    </source>
</reference>
<organism evidence="1 2">
    <name type="scientific">Streptomyces boncukensis</name>
    <dbReference type="NCBI Taxonomy" id="2711219"/>
    <lineage>
        <taxon>Bacteria</taxon>
        <taxon>Bacillati</taxon>
        <taxon>Actinomycetota</taxon>
        <taxon>Actinomycetes</taxon>
        <taxon>Kitasatosporales</taxon>
        <taxon>Streptomycetaceae</taxon>
        <taxon>Streptomyces</taxon>
    </lineage>
</organism>
<keyword evidence="2" id="KW-1185">Reference proteome</keyword>
<dbReference type="SUPFAM" id="SSF51735">
    <property type="entry name" value="NAD(P)-binding Rossmann-fold domains"/>
    <property type="match status" value="1"/>
</dbReference>
<evidence type="ECO:0000313" key="2">
    <source>
        <dbReference type="Proteomes" id="UP000477722"/>
    </source>
</evidence>
<dbReference type="Gene3D" id="3.40.50.720">
    <property type="entry name" value="NAD(P)-binding Rossmann-like Domain"/>
    <property type="match status" value="1"/>
</dbReference>
<name>A0A6G4WP38_9ACTN</name>
<dbReference type="PRINTS" id="PR00081">
    <property type="entry name" value="GDHRDH"/>
</dbReference>
<dbReference type="Proteomes" id="UP000477722">
    <property type="component" value="Unassembled WGS sequence"/>
</dbReference>
<accession>A0A6G4WP38</accession>
<dbReference type="PANTHER" id="PTHR44147">
    <property type="entry name" value="DEHYDROGENASE/REDUCTASE SDR FAMILY MEMBER 1"/>
    <property type="match status" value="1"/>
</dbReference>
<dbReference type="InterPro" id="IPR002347">
    <property type="entry name" value="SDR_fam"/>
</dbReference>
<evidence type="ECO:0000313" key="1">
    <source>
        <dbReference type="EMBL" id="NGO66965.1"/>
    </source>
</evidence>